<dbReference type="InterPro" id="IPR026872">
    <property type="entry name" value="FTB"/>
</dbReference>
<comment type="cofactor">
    <cofactor evidence="3">
        <name>Zn(2+)</name>
        <dbReference type="ChEBI" id="CHEBI:29105"/>
    </cofactor>
    <text evidence="3">Binds 1 zinc ion per subunit.</text>
</comment>
<accession>A0A8J5V5E9</accession>
<dbReference type="GO" id="GO:0008270">
    <property type="term" value="F:zinc ion binding"/>
    <property type="evidence" value="ECO:0007669"/>
    <property type="project" value="UniProtKB-UniRule"/>
</dbReference>
<dbReference type="EC" id="2.5.1.58" evidence="3"/>
<keyword evidence="3" id="KW-0862">Zinc</keyword>
<proteinExistence type="inferred from homology"/>
<evidence type="ECO:0000256" key="1">
    <source>
        <dbReference type="ARBA" id="ARBA00022723"/>
    </source>
</evidence>
<protein>
    <recommendedName>
        <fullName evidence="3">Protein farnesyltransferase subunit beta</fullName>
        <shortName evidence="3">FTase-beta</shortName>
        <ecNumber evidence="3">2.5.1.58</ecNumber>
    </recommendedName>
</protein>
<dbReference type="InterPro" id="IPR001330">
    <property type="entry name" value="Prenyltrans"/>
</dbReference>
<dbReference type="AlphaFoldDB" id="A0A8J5V5E9"/>
<evidence type="ECO:0000256" key="2">
    <source>
        <dbReference type="ARBA" id="ARBA00022737"/>
    </source>
</evidence>
<evidence type="ECO:0000313" key="5">
    <source>
        <dbReference type="EMBL" id="KAG7665974.1"/>
    </source>
</evidence>
<evidence type="ECO:0000256" key="3">
    <source>
        <dbReference type="RuleBase" id="RU365056"/>
    </source>
</evidence>
<dbReference type="GeneID" id="73467204"/>
<comment type="function">
    <text evidence="3">Catalyzes the transfer of a farnesyl moiety from farnesyl diphosphate to a cysteine at the fourth position from the C-terminus of several proteins. The beta subunit is responsible for peptide-binding.</text>
</comment>
<dbReference type="GO" id="GO:0005965">
    <property type="term" value="C:protein farnesyltransferase complex"/>
    <property type="evidence" value="ECO:0007669"/>
    <property type="project" value="UniProtKB-UniRule"/>
</dbReference>
<dbReference type="SMR" id="A0A8J5V5E9"/>
<name>A0A8J5V5E9_9ASCO</name>
<keyword evidence="3" id="KW-0808">Transferase</keyword>
<dbReference type="Proteomes" id="UP000694255">
    <property type="component" value="Unassembled WGS sequence"/>
</dbReference>
<dbReference type="EMBL" id="JAGSYN010000044">
    <property type="protein sequence ID" value="KAG7665974.1"/>
    <property type="molecule type" value="Genomic_DNA"/>
</dbReference>
<dbReference type="GO" id="GO:0097354">
    <property type="term" value="P:prenylation"/>
    <property type="evidence" value="ECO:0007669"/>
    <property type="project" value="UniProtKB-UniRule"/>
</dbReference>
<feature type="domain" description="Prenyltransferase alpha-alpha toroid" evidence="4">
    <location>
        <begin position="103"/>
        <end position="417"/>
    </location>
</feature>
<dbReference type="OrthoDB" id="10261146at2759"/>
<comment type="caution">
    <text evidence="5">The sequence shown here is derived from an EMBL/GenBank/DDBJ whole genome shotgun (WGS) entry which is preliminary data.</text>
</comment>
<keyword evidence="3" id="KW-0637">Prenyltransferase</keyword>
<comment type="catalytic activity">
    <reaction evidence="3">
        <text>L-cysteinyl-[protein] + (2E,6E)-farnesyl diphosphate = S-(2E,6E)-farnesyl-L-cysteinyl-[protein] + diphosphate</text>
        <dbReference type="Rhea" id="RHEA:13345"/>
        <dbReference type="Rhea" id="RHEA-COMP:10131"/>
        <dbReference type="Rhea" id="RHEA-COMP:11535"/>
        <dbReference type="ChEBI" id="CHEBI:29950"/>
        <dbReference type="ChEBI" id="CHEBI:33019"/>
        <dbReference type="ChEBI" id="CHEBI:86019"/>
        <dbReference type="ChEBI" id="CHEBI:175763"/>
    </reaction>
</comment>
<dbReference type="CDD" id="cd02893">
    <property type="entry name" value="FTase"/>
    <property type="match status" value="1"/>
</dbReference>
<comment type="subunit">
    <text evidence="3">Heterodimer of an alpha and a beta subunit.</text>
</comment>
<dbReference type="GO" id="GO:0004660">
    <property type="term" value="F:protein farnesyltransferase activity"/>
    <property type="evidence" value="ECO:0007669"/>
    <property type="project" value="UniProtKB-UniRule"/>
</dbReference>
<comment type="similarity">
    <text evidence="3">Belongs to the protein prenyltransferase subunit beta family.</text>
</comment>
<evidence type="ECO:0000259" key="4">
    <source>
        <dbReference type="Pfam" id="PF00432"/>
    </source>
</evidence>
<gene>
    <name evidence="5" type="ORF">J8A68_000403</name>
</gene>
<dbReference type="RefSeq" id="XP_049266206.1">
    <property type="nucleotide sequence ID" value="XM_049407973.1"/>
</dbReference>
<keyword evidence="2" id="KW-0677">Repeat</keyword>
<keyword evidence="6" id="KW-1185">Reference proteome</keyword>
<keyword evidence="1 3" id="KW-0479">Metal-binding</keyword>
<sequence>MTEREKTKAQYILKLLGRKRNPIYTVSSATSLNSAASKATASDFEDISDLENIMLESAFNPEFHFNPIDPPIKDGYKSQTTISQEETELSILETYIKNPELILNTPRHLQFVMEALYGTFPGLYPLDANHPWMVYWLINSFKLFTGDERLDQDTIELVNEKISHCIVDDGKGGIAGGANQLGHIASTYAGILSLVDVGNYRLLNKLRRNLYGWFMSLKLPNGSFAVHENGESDVRSCYCVLVIGSLLNILTPELTDGIQDYLDLCQTYEGGFAGVPNTEAHGGYSFCALASYFILNNDVEKIKKSIHLDSLIEWTTQRQGSIEGGLSGRTNKLVDACYSFWIGALFPMLEVLTDSKELFDRDGLYHYILRVAQESKNGGFRDKPGKSVDFYHTNYSLCGLSVCEHLIKLKDDYANDDVPLAYKLDAAIPHKDDIHKFPQLFNVDKYTVPINPIFGIPVEAVDACRDHFIKLDSE</sequence>
<dbReference type="PANTHER" id="PTHR11774">
    <property type="entry name" value="GERANYLGERANYL TRANSFERASE TYPE BETA SUBUNIT"/>
    <property type="match status" value="1"/>
</dbReference>
<organism evidence="5 6">
    <name type="scientific">[Candida] subhashii</name>
    <dbReference type="NCBI Taxonomy" id="561895"/>
    <lineage>
        <taxon>Eukaryota</taxon>
        <taxon>Fungi</taxon>
        <taxon>Dikarya</taxon>
        <taxon>Ascomycota</taxon>
        <taxon>Saccharomycotina</taxon>
        <taxon>Pichiomycetes</taxon>
        <taxon>Debaryomycetaceae</taxon>
        <taxon>Spathaspora</taxon>
    </lineage>
</organism>
<dbReference type="PANTHER" id="PTHR11774:SF6">
    <property type="entry name" value="PROTEIN FARNESYLTRANSFERASE SUBUNIT BETA"/>
    <property type="match status" value="1"/>
</dbReference>
<evidence type="ECO:0000313" key="6">
    <source>
        <dbReference type="Proteomes" id="UP000694255"/>
    </source>
</evidence>
<reference evidence="5 6" key="1">
    <citation type="journal article" date="2021" name="DNA Res.">
        <title>Genome analysis of Candida subhashii reveals its hybrid nature and dual mitochondrial genome conformations.</title>
        <authorList>
            <person name="Mixao V."/>
            <person name="Hegedusova E."/>
            <person name="Saus E."/>
            <person name="Pryszcz L.P."/>
            <person name="Cillingova A."/>
            <person name="Nosek J."/>
            <person name="Gabaldon T."/>
        </authorList>
    </citation>
    <scope>NUCLEOTIDE SEQUENCE [LARGE SCALE GENOMIC DNA]</scope>
    <source>
        <strain evidence="5 6">CBS 10753</strain>
    </source>
</reference>
<dbReference type="InterPro" id="IPR045089">
    <property type="entry name" value="PGGT1B-like"/>
</dbReference>
<dbReference type="Pfam" id="PF00432">
    <property type="entry name" value="Prenyltrans"/>
    <property type="match status" value="1"/>
</dbReference>